<evidence type="ECO:0000313" key="2">
    <source>
        <dbReference type="Proteomes" id="UP000192907"/>
    </source>
</evidence>
<dbReference type="Proteomes" id="UP000192907">
    <property type="component" value="Unassembled WGS sequence"/>
</dbReference>
<dbReference type="STRING" id="1513793.SAMN06296036_110122"/>
<sequence>MLRFVLCAILGAQLLGCQTSIPAKKIQICRLYCNERGGIYRILIDQINGVACHCKNADLLWLELDSRGPFQERLEIDDGNINTREDSEL</sequence>
<dbReference type="EMBL" id="FWZT01000010">
    <property type="protein sequence ID" value="SMF34027.1"/>
    <property type="molecule type" value="Genomic_DNA"/>
</dbReference>
<protein>
    <submittedName>
        <fullName evidence="1">Uncharacterized protein</fullName>
    </submittedName>
</protein>
<reference evidence="2" key="1">
    <citation type="submission" date="2017-04" db="EMBL/GenBank/DDBJ databases">
        <authorList>
            <person name="Varghese N."/>
            <person name="Submissions S."/>
        </authorList>
    </citation>
    <scope>NUCLEOTIDE SEQUENCE [LARGE SCALE GENOMIC DNA]</scope>
    <source>
        <strain evidence="2">RKEM611</strain>
    </source>
</reference>
<evidence type="ECO:0000313" key="1">
    <source>
        <dbReference type="EMBL" id="SMF34027.1"/>
    </source>
</evidence>
<accession>A0A1Y6C4P6</accession>
<dbReference type="RefSeq" id="WP_132320874.1">
    <property type="nucleotide sequence ID" value="NZ_FWZT01000010.1"/>
</dbReference>
<dbReference type="AlphaFoldDB" id="A0A1Y6C4P6"/>
<proteinExistence type="predicted"/>
<organism evidence="1 2">
    <name type="scientific">Pseudobacteriovorax antillogorgiicola</name>
    <dbReference type="NCBI Taxonomy" id="1513793"/>
    <lineage>
        <taxon>Bacteria</taxon>
        <taxon>Pseudomonadati</taxon>
        <taxon>Bdellovibrionota</taxon>
        <taxon>Oligoflexia</taxon>
        <taxon>Oligoflexales</taxon>
        <taxon>Pseudobacteriovoracaceae</taxon>
        <taxon>Pseudobacteriovorax</taxon>
    </lineage>
</organism>
<name>A0A1Y6C4P6_9BACT</name>
<keyword evidence="2" id="KW-1185">Reference proteome</keyword>
<gene>
    <name evidence="1" type="ORF">SAMN06296036_110122</name>
</gene>